<sequence>MTLFTPVQRRNLECNEGEKLPTRAFPFPSEKPTEAGSISIDYPRLPHTNETRLDSIIEKRTCNWCSRFISVVLVILRFVTFYLLPPDFEKSKSNRRPTWTKSANHQLVGIYAAATQYDDQELLALRML</sequence>
<dbReference type="EMBL" id="KL142373">
    <property type="protein sequence ID" value="KDR79462.1"/>
    <property type="molecule type" value="Genomic_DNA"/>
</dbReference>
<gene>
    <name evidence="2" type="ORF">GALMADRAFT_1241517</name>
</gene>
<feature type="transmembrane region" description="Helical" evidence="1">
    <location>
        <begin position="64"/>
        <end position="84"/>
    </location>
</feature>
<organism evidence="2 3">
    <name type="scientific">Galerina marginata (strain CBS 339.88)</name>
    <dbReference type="NCBI Taxonomy" id="685588"/>
    <lineage>
        <taxon>Eukaryota</taxon>
        <taxon>Fungi</taxon>
        <taxon>Dikarya</taxon>
        <taxon>Basidiomycota</taxon>
        <taxon>Agaricomycotina</taxon>
        <taxon>Agaricomycetes</taxon>
        <taxon>Agaricomycetidae</taxon>
        <taxon>Agaricales</taxon>
        <taxon>Agaricineae</taxon>
        <taxon>Strophariaceae</taxon>
        <taxon>Galerina</taxon>
    </lineage>
</organism>
<keyword evidence="1" id="KW-0812">Transmembrane</keyword>
<dbReference type="Proteomes" id="UP000027222">
    <property type="component" value="Unassembled WGS sequence"/>
</dbReference>
<evidence type="ECO:0000313" key="2">
    <source>
        <dbReference type="EMBL" id="KDR79462.1"/>
    </source>
</evidence>
<name>A0A067TAW2_GALM3</name>
<evidence type="ECO:0000313" key="3">
    <source>
        <dbReference type="Proteomes" id="UP000027222"/>
    </source>
</evidence>
<dbReference type="AlphaFoldDB" id="A0A067TAW2"/>
<protein>
    <submittedName>
        <fullName evidence="2">Uncharacterized protein</fullName>
    </submittedName>
</protein>
<keyword evidence="3" id="KW-1185">Reference proteome</keyword>
<proteinExistence type="predicted"/>
<evidence type="ECO:0000256" key="1">
    <source>
        <dbReference type="SAM" id="Phobius"/>
    </source>
</evidence>
<keyword evidence="1" id="KW-0472">Membrane</keyword>
<dbReference type="HOGENOM" id="CLU_1959759_0_0_1"/>
<accession>A0A067TAW2</accession>
<reference evidence="3" key="1">
    <citation type="journal article" date="2014" name="Proc. Natl. Acad. Sci. U.S.A.">
        <title>Extensive sampling of basidiomycete genomes demonstrates inadequacy of the white-rot/brown-rot paradigm for wood decay fungi.</title>
        <authorList>
            <person name="Riley R."/>
            <person name="Salamov A.A."/>
            <person name="Brown D.W."/>
            <person name="Nagy L.G."/>
            <person name="Floudas D."/>
            <person name="Held B.W."/>
            <person name="Levasseur A."/>
            <person name="Lombard V."/>
            <person name="Morin E."/>
            <person name="Otillar R."/>
            <person name="Lindquist E.A."/>
            <person name="Sun H."/>
            <person name="LaButti K.M."/>
            <person name="Schmutz J."/>
            <person name="Jabbour D."/>
            <person name="Luo H."/>
            <person name="Baker S.E."/>
            <person name="Pisabarro A.G."/>
            <person name="Walton J.D."/>
            <person name="Blanchette R.A."/>
            <person name="Henrissat B."/>
            <person name="Martin F."/>
            <person name="Cullen D."/>
            <person name="Hibbett D.S."/>
            <person name="Grigoriev I.V."/>
        </authorList>
    </citation>
    <scope>NUCLEOTIDE SEQUENCE [LARGE SCALE GENOMIC DNA]</scope>
    <source>
        <strain evidence="3">CBS 339.88</strain>
    </source>
</reference>
<keyword evidence="1" id="KW-1133">Transmembrane helix</keyword>